<evidence type="ECO:0008006" key="4">
    <source>
        <dbReference type="Google" id="ProtNLM"/>
    </source>
</evidence>
<keyword evidence="3" id="KW-1185">Reference proteome</keyword>
<sequence>MNPSLRILLFLGYELLAAAALLCSKQNISRRCDAGYVSYPPILPCTRGYYLAHHGPLRKGRLPESIAHRTPNLQRRILPRKDGGDKVRQPGGIRRCFKLRRVFGVTAVLHGAPDSP</sequence>
<dbReference type="RefSeq" id="XP_060418097.1">
    <property type="nucleotide sequence ID" value="XM_060552860.1"/>
</dbReference>
<evidence type="ECO:0000313" key="3">
    <source>
        <dbReference type="Proteomes" id="UP001230504"/>
    </source>
</evidence>
<accession>A0AAD8Q7L4</accession>
<protein>
    <recommendedName>
        <fullName evidence="4">Secreted protein</fullName>
    </recommendedName>
</protein>
<gene>
    <name evidence="2" type="ORF">LY79DRAFT_380847</name>
</gene>
<dbReference type="EMBL" id="JAHLJV010000008">
    <property type="protein sequence ID" value="KAK1597307.1"/>
    <property type="molecule type" value="Genomic_DNA"/>
</dbReference>
<feature type="signal peptide" evidence="1">
    <location>
        <begin position="1"/>
        <end position="19"/>
    </location>
</feature>
<organism evidence="2 3">
    <name type="scientific">Colletotrichum navitas</name>
    <dbReference type="NCBI Taxonomy" id="681940"/>
    <lineage>
        <taxon>Eukaryota</taxon>
        <taxon>Fungi</taxon>
        <taxon>Dikarya</taxon>
        <taxon>Ascomycota</taxon>
        <taxon>Pezizomycotina</taxon>
        <taxon>Sordariomycetes</taxon>
        <taxon>Hypocreomycetidae</taxon>
        <taxon>Glomerellales</taxon>
        <taxon>Glomerellaceae</taxon>
        <taxon>Colletotrichum</taxon>
        <taxon>Colletotrichum graminicola species complex</taxon>
    </lineage>
</organism>
<dbReference type="AlphaFoldDB" id="A0AAD8Q7L4"/>
<keyword evidence="1" id="KW-0732">Signal</keyword>
<feature type="chain" id="PRO_5042221491" description="Secreted protein" evidence="1">
    <location>
        <begin position="20"/>
        <end position="116"/>
    </location>
</feature>
<proteinExistence type="predicted"/>
<name>A0AAD8Q7L4_9PEZI</name>
<evidence type="ECO:0000313" key="2">
    <source>
        <dbReference type="EMBL" id="KAK1597307.1"/>
    </source>
</evidence>
<dbReference type="Proteomes" id="UP001230504">
    <property type="component" value="Unassembled WGS sequence"/>
</dbReference>
<evidence type="ECO:0000256" key="1">
    <source>
        <dbReference type="SAM" id="SignalP"/>
    </source>
</evidence>
<reference evidence="2" key="1">
    <citation type="submission" date="2021-06" db="EMBL/GenBank/DDBJ databases">
        <title>Comparative genomics, transcriptomics and evolutionary studies reveal genomic signatures of adaptation to plant cell wall in hemibiotrophic fungi.</title>
        <authorList>
            <consortium name="DOE Joint Genome Institute"/>
            <person name="Baroncelli R."/>
            <person name="Diaz J.F."/>
            <person name="Benocci T."/>
            <person name="Peng M."/>
            <person name="Battaglia E."/>
            <person name="Haridas S."/>
            <person name="Andreopoulos W."/>
            <person name="Labutti K."/>
            <person name="Pangilinan J."/>
            <person name="Floch G.L."/>
            <person name="Makela M.R."/>
            <person name="Henrissat B."/>
            <person name="Grigoriev I.V."/>
            <person name="Crouch J.A."/>
            <person name="De Vries R.P."/>
            <person name="Sukno S.A."/>
            <person name="Thon M.R."/>
        </authorList>
    </citation>
    <scope>NUCLEOTIDE SEQUENCE</scope>
    <source>
        <strain evidence="2">CBS 125086</strain>
    </source>
</reference>
<comment type="caution">
    <text evidence="2">The sequence shown here is derived from an EMBL/GenBank/DDBJ whole genome shotgun (WGS) entry which is preliminary data.</text>
</comment>
<dbReference type="GeneID" id="85437100"/>